<name>A0ABT9GUC5_9GAMM</name>
<evidence type="ECO:0000256" key="7">
    <source>
        <dbReference type="SAM" id="Coils"/>
    </source>
</evidence>
<protein>
    <submittedName>
        <fullName evidence="12">Type I secretion system permease/ATPase</fullName>
    </submittedName>
</protein>
<dbReference type="CDD" id="cd18587">
    <property type="entry name" value="ABC_6TM_LapB_like"/>
    <property type="match status" value="1"/>
</dbReference>
<dbReference type="SUPFAM" id="SSF90123">
    <property type="entry name" value="ABC transporter transmembrane region"/>
    <property type="match status" value="1"/>
</dbReference>
<dbReference type="PANTHER" id="PTHR24221">
    <property type="entry name" value="ATP-BINDING CASSETTE SUB-FAMILY B"/>
    <property type="match status" value="1"/>
</dbReference>
<dbReference type="InterPro" id="IPR011527">
    <property type="entry name" value="ABC1_TM_dom"/>
</dbReference>
<dbReference type="PROSITE" id="PS50990">
    <property type="entry name" value="PEPTIDASE_C39"/>
    <property type="match status" value="1"/>
</dbReference>
<proteinExistence type="predicted"/>
<feature type="transmembrane region" description="Helical" evidence="8">
    <location>
        <begin position="171"/>
        <end position="193"/>
    </location>
</feature>
<dbReference type="Pfam" id="PF00005">
    <property type="entry name" value="ABC_tran"/>
    <property type="match status" value="1"/>
</dbReference>
<evidence type="ECO:0000313" key="13">
    <source>
        <dbReference type="Proteomes" id="UP001231616"/>
    </source>
</evidence>
<keyword evidence="13" id="KW-1185">Reference proteome</keyword>
<evidence type="ECO:0000313" key="12">
    <source>
        <dbReference type="EMBL" id="MDP4534578.1"/>
    </source>
</evidence>
<dbReference type="PROSITE" id="PS50929">
    <property type="entry name" value="ABC_TM1F"/>
    <property type="match status" value="1"/>
</dbReference>
<evidence type="ECO:0000256" key="4">
    <source>
        <dbReference type="ARBA" id="ARBA00022840"/>
    </source>
</evidence>
<dbReference type="Gene3D" id="3.40.50.300">
    <property type="entry name" value="P-loop containing nucleotide triphosphate hydrolases"/>
    <property type="match status" value="1"/>
</dbReference>
<dbReference type="PANTHER" id="PTHR24221:SF248">
    <property type="entry name" value="ABC TRANSPORTER TRANSMEMBRANE REGION"/>
    <property type="match status" value="1"/>
</dbReference>
<feature type="domain" description="Peptidase C39" evidence="11">
    <location>
        <begin position="10"/>
        <end position="135"/>
    </location>
</feature>
<dbReference type="SUPFAM" id="SSF52540">
    <property type="entry name" value="P-loop containing nucleoside triphosphate hydrolases"/>
    <property type="match status" value="1"/>
</dbReference>
<evidence type="ECO:0000256" key="5">
    <source>
        <dbReference type="ARBA" id="ARBA00022989"/>
    </source>
</evidence>
<feature type="transmembrane region" description="Helical" evidence="8">
    <location>
        <begin position="283"/>
        <end position="302"/>
    </location>
</feature>
<dbReference type="Pfam" id="PF00664">
    <property type="entry name" value="ABC_membrane"/>
    <property type="match status" value="1"/>
</dbReference>
<evidence type="ECO:0000256" key="2">
    <source>
        <dbReference type="ARBA" id="ARBA00022692"/>
    </source>
</evidence>
<evidence type="ECO:0000259" key="11">
    <source>
        <dbReference type="PROSITE" id="PS50990"/>
    </source>
</evidence>
<feature type="transmembrane region" description="Helical" evidence="8">
    <location>
        <begin position="308"/>
        <end position="325"/>
    </location>
</feature>
<evidence type="ECO:0000256" key="6">
    <source>
        <dbReference type="ARBA" id="ARBA00023136"/>
    </source>
</evidence>
<feature type="domain" description="ABC transporter" evidence="9">
    <location>
        <begin position="481"/>
        <end position="716"/>
    </location>
</feature>
<evidence type="ECO:0000256" key="1">
    <source>
        <dbReference type="ARBA" id="ARBA00004651"/>
    </source>
</evidence>
<comment type="subcellular location">
    <subcellularLocation>
        <location evidence="1">Cell membrane</location>
        <topology evidence="1">Multi-pass membrane protein</topology>
    </subcellularLocation>
</comment>
<dbReference type="EMBL" id="JAUZVZ010000001">
    <property type="protein sequence ID" value="MDP4534578.1"/>
    <property type="molecule type" value="Genomic_DNA"/>
</dbReference>
<dbReference type="InterPro" id="IPR036640">
    <property type="entry name" value="ABC1_TM_sf"/>
</dbReference>
<dbReference type="InterPro" id="IPR039421">
    <property type="entry name" value="Type_1_exporter"/>
</dbReference>
<keyword evidence="7" id="KW-0175">Coiled coil</keyword>
<dbReference type="RefSeq" id="WP_305891852.1">
    <property type="nucleotide sequence ID" value="NZ_JAUZVZ010000001.1"/>
</dbReference>
<feature type="coiled-coil region" evidence="7">
    <location>
        <begin position="440"/>
        <end position="467"/>
    </location>
</feature>
<keyword evidence="5 8" id="KW-1133">Transmembrane helix</keyword>
<dbReference type="NCBIfam" id="TIGR03375">
    <property type="entry name" value="type_I_sec_LssB"/>
    <property type="match status" value="1"/>
</dbReference>
<dbReference type="InterPro" id="IPR003593">
    <property type="entry name" value="AAA+_ATPase"/>
</dbReference>
<feature type="transmembrane region" description="Helical" evidence="8">
    <location>
        <begin position="386"/>
        <end position="411"/>
    </location>
</feature>
<dbReference type="InterPro" id="IPR017750">
    <property type="entry name" value="ATPase_T1SS"/>
</dbReference>
<evidence type="ECO:0000259" key="9">
    <source>
        <dbReference type="PROSITE" id="PS50893"/>
    </source>
</evidence>
<evidence type="ECO:0000259" key="10">
    <source>
        <dbReference type="PROSITE" id="PS50929"/>
    </source>
</evidence>
<dbReference type="InterPro" id="IPR027417">
    <property type="entry name" value="P-loop_NTPase"/>
</dbReference>
<dbReference type="Pfam" id="PF03412">
    <property type="entry name" value="Peptidase_C39"/>
    <property type="match status" value="1"/>
</dbReference>
<keyword evidence="4" id="KW-0067">ATP-binding</keyword>
<gene>
    <name evidence="12" type="ORF">Q3O60_00010</name>
</gene>
<dbReference type="SMART" id="SM00382">
    <property type="entry name" value="AAA"/>
    <property type="match status" value="1"/>
</dbReference>
<evidence type="ECO:0000256" key="3">
    <source>
        <dbReference type="ARBA" id="ARBA00022741"/>
    </source>
</evidence>
<dbReference type="Gene3D" id="1.20.1560.10">
    <property type="entry name" value="ABC transporter type 1, transmembrane domain"/>
    <property type="match status" value="1"/>
</dbReference>
<organism evidence="12 13">
    <name type="scientific">Alkalimonas collagenimarina</name>
    <dbReference type="NCBI Taxonomy" id="400390"/>
    <lineage>
        <taxon>Bacteria</taxon>
        <taxon>Pseudomonadati</taxon>
        <taxon>Pseudomonadota</taxon>
        <taxon>Gammaproteobacteria</taxon>
        <taxon>Alkalimonas</taxon>
    </lineage>
</organism>
<keyword evidence="3" id="KW-0547">Nucleotide-binding</keyword>
<feature type="transmembrane region" description="Helical" evidence="8">
    <location>
        <begin position="417"/>
        <end position="438"/>
    </location>
</feature>
<dbReference type="InterPro" id="IPR005074">
    <property type="entry name" value="Peptidase_C39"/>
</dbReference>
<feature type="transmembrane region" description="Helical" evidence="8">
    <location>
        <begin position="205"/>
        <end position="222"/>
    </location>
</feature>
<comment type="caution">
    <text evidence="12">The sequence shown here is derived from an EMBL/GenBank/DDBJ whole genome shotgun (WGS) entry which is preliminary data.</text>
</comment>
<dbReference type="CDD" id="cd03245">
    <property type="entry name" value="ABCC_bacteriocin_exporters"/>
    <property type="match status" value="1"/>
</dbReference>
<keyword evidence="2 8" id="KW-0812">Transmembrane</keyword>
<evidence type="ECO:0000256" key="8">
    <source>
        <dbReference type="SAM" id="Phobius"/>
    </source>
</evidence>
<dbReference type="Gene3D" id="3.90.70.10">
    <property type="entry name" value="Cysteine proteinases"/>
    <property type="match status" value="1"/>
</dbReference>
<feature type="domain" description="ABC transmembrane type-1" evidence="10">
    <location>
        <begin position="171"/>
        <end position="449"/>
    </location>
</feature>
<sequence length="716" mass="79392">MQAMSSQPIPVDPLEHDPLLQCLVFFSKHYGRPLSAKTLSMGLPVHQGRLLLKDIPRAAQRGGLAAKFSEQHFNTLAEGFLPCVVLLEHGKACVLLARDQAKATVTVSWPEVEDSEEEIPLAEFEARFSGHLLLVKKKHRFDARSPKVLHSLKGHWFWDTIKLSSPIYRDALIAAFFINLFAVATPLYVMNVYDRVVPNLAMDTLWVLTSGMVIIFAFEFILRQLRGYLLDVAARKSDVILSSRLFEKMLNLKAKARPNSLGAFTRNVQDFDSIRDFVASSTMAALIDLPFALLFFLIIVFLAGPVALVPFVGIVVMLLFSLWVLRRMEPLVAEGVRLNSQKQAHLVESLSGLDSLKLAGAESQFQGKWESLVSDSAAWSMQIKKYTVAVASVTSFVQHSVTLGIVVSGVYLITDNALSLGGLIAIVLLGNRLVAPFAQISLLSTRYQNAKAALASLEQMMTLEEEQTDHFLHRSYFDGKIEFERVSFSYPGTQHQVLTDVSFTIRPGEKVAIIGRIGSGKTTIEKLMLQFYQPAEGAIRFDGVDSQQINPIDLRQKIGCVPQDINLFYGSVRDNITLGVPHVDDERVLKAARLAGVTQFTDHEPNGLDRQVGERGMYLSGGQRQSVAMARALLFNPPILVLDEPTSHMDSYTEFQLTRHISQVAKDKTLLLITHKMSMLELVDRVIVLEKGRVVADGDKATVLAALKQGTASHAN</sequence>
<dbReference type="PROSITE" id="PS50893">
    <property type="entry name" value="ABC_TRANSPORTER_2"/>
    <property type="match status" value="1"/>
</dbReference>
<dbReference type="Proteomes" id="UP001231616">
    <property type="component" value="Unassembled WGS sequence"/>
</dbReference>
<reference evidence="12 13" key="1">
    <citation type="submission" date="2023-08" db="EMBL/GenBank/DDBJ databases">
        <authorList>
            <person name="Joshi A."/>
            <person name="Thite S."/>
        </authorList>
    </citation>
    <scope>NUCLEOTIDE SEQUENCE [LARGE SCALE GENOMIC DNA]</scope>
    <source>
        <strain evidence="12 13">AC40</strain>
    </source>
</reference>
<keyword evidence="6 8" id="KW-0472">Membrane</keyword>
<dbReference type="InterPro" id="IPR003439">
    <property type="entry name" value="ABC_transporter-like_ATP-bd"/>
</dbReference>
<accession>A0ABT9GUC5</accession>